<keyword evidence="1" id="KW-0732">Signal</keyword>
<feature type="chain" id="PRO_5041209966" evidence="1">
    <location>
        <begin position="21"/>
        <end position="108"/>
    </location>
</feature>
<keyword evidence="3" id="KW-1185">Reference proteome</keyword>
<dbReference type="AlphaFoldDB" id="A0AA39A1Z3"/>
<proteinExistence type="predicted"/>
<dbReference type="Proteomes" id="UP001168098">
    <property type="component" value="Unassembled WGS sequence"/>
</dbReference>
<protein>
    <submittedName>
        <fullName evidence="2">Uncharacterized protein</fullName>
    </submittedName>
</protein>
<feature type="signal peptide" evidence="1">
    <location>
        <begin position="1"/>
        <end position="20"/>
    </location>
</feature>
<reference evidence="2 3" key="1">
    <citation type="journal article" date="2023" name="BMC Biotechnol.">
        <title>Vitis rotundifolia cv Carlos genome sequencing.</title>
        <authorList>
            <person name="Huff M."/>
            <person name="Hulse-Kemp A."/>
            <person name="Scheffler B."/>
            <person name="Youngblood R."/>
            <person name="Simpson S."/>
            <person name="Babiker E."/>
            <person name="Staton M."/>
        </authorList>
    </citation>
    <scope>NUCLEOTIDE SEQUENCE [LARGE SCALE GENOMIC DNA]</scope>
    <source>
        <tissue evidence="2">Leaf</tissue>
    </source>
</reference>
<dbReference type="EMBL" id="JARBHA010000006">
    <property type="protein sequence ID" value="KAJ9699465.1"/>
    <property type="molecule type" value="Genomic_DNA"/>
</dbReference>
<accession>A0AA39A1Z3</accession>
<name>A0AA39A1Z3_VITRO</name>
<evidence type="ECO:0000313" key="2">
    <source>
        <dbReference type="EMBL" id="KAJ9699465.1"/>
    </source>
</evidence>
<comment type="caution">
    <text evidence="2">The sequence shown here is derived from an EMBL/GenBank/DDBJ whole genome shotgun (WGS) entry which is preliminary data.</text>
</comment>
<evidence type="ECO:0000256" key="1">
    <source>
        <dbReference type="SAM" id="SignalP"/>
    </source>
</evidence>
<organism evidence="2 3">
    <name type="scientific">Vitis rotundifolia</name>
    <name type="common">Muscadine grape</name>
    <dbReference type="NCBI Taxonomy" id="103349"/>
    <lineage>
        <taxon>Eukaryota</taxon>
        <taxon>Viridiplantae</taxon>
        <taxon>Streptophyta</taxon>
        <taxon>Embryophyta</taxon>
        <taxon>Tracheophyta</taxon>
        <taxon>Spermatophyta</taxon>
        <taxon>Magnoliopsida</taxon>
        <taxon>eudicotyledons</taxon>
        <taxon>Gunneridae</taxon>
        <taxon>Pentapetalae</taxon>
        <taxon>rosids</taxon>
        <taxon>Vitales</taxon>
        <taxon>Vitaceae</taxon>
        <taxon>Viteae</taxon>
        <taxon>Vitis</taxon>
    </lineage>
</organism>
<sequence>MLHGCPVAAVISLYFSDLLGQVAISNLESTNFPQLFEQFCHILIILGKSRIIPSEQRKATSLGWLTRLTHERDVISEVVGALFQTLFPGDTVYEESAGEVIDGYGWDL</sequence>
<evidence type="ECO:0000313" key="3">
    <source>
        <dbReference type="Proteomes" id="UP001168098"/>
    </source>
</evidence>
<gene>
    <name evidence="2" type="ORF">PVL29_008179</name>
</gene>